<dbReference type="EnsemblPlants" id="Solyc11g042920.2.1">
    <property type="protein sequence ID" value="Solyc11g042920.2.1"/>
    <property type="gene ID" value="Solyc11g042920.2"/>
</dbReference>
<evidence type="ECO:0000256" key="1">
    <source>
        <dbReference type="SAM" id="MobiDB-lite"/>
    </source>
</evidence>
<feature type="compositionally biased region" description="Basic and acidic residues" evidence="1">
    <location>
        <begin position="87"/>
        <end position="105"/>
    </location>
</feature>
<dbReference type="Gramene" id="Solyc11g042920.2.1">
    <property type="protein sequence ID" value="Solyc11g042920.2.1"/>
    <property type="gene ID" value="Solyc11g042920.2"/>
</dbReference>
<proteinExistence type="predicted"/>
<organism evidence="2">
    <name type="scientific">Solanum lycopersicum</name>
    <name type="common">Tomato</name>
    <name type="synonym">Lycopersicon esculentum</name>
    <dbReference type="NCBI Taxonomy" id="4081"/>
    <lineage>
        <taxon>Eukaryota</taxon>
        <taxon>Viridiplantae</taxon>
        <taxon>Streptophyta</taxon>
        <taxon>Embryophyta</taxon>
        <taxon>Tracheophyta</taxon>
        <taxon>Spermatophyta</taxon>
        <taxon>Magnoliopsida</taxon>
        <taxon>eudicotyledons</taxon>
        <taxon>Gunneridae</taxon>
        <taxon>Pentapetalae</taxon>
        <taxon>asterids</taxon>
        <taxon>lamiids</taxon>
        <taxon>Solanales</taxon>
        <taxon>Solanaceae</taxon>
        <taxon>Solanoideae</taxon>
        <taxon>Solaneae</taxon>
        <taxon>Solanum</taxon>
        <taxon>Solanum subgen. Lycopersicon</taxon>
    </lineage>
</organism>
<name>A0A3Q7IW86_SOLLC</name>
<dbReference type="STRING" id="4081.A0A3Q7IW86"/>
<dbReference type="AlphaFoldDB" id="A0A3Q7IW86"/>
<dbReference type="PaxDb" id="4081-Solyc11g042920.1.1"/>
<evidence type="ECO:0000313" key="3">
    <source>
        <dbReference type="Proteomes" id="UP000004994"/>
    </source>
</evidence>
<feature type="region of interest" description="Disordered" evidence="1">
    <location>
        <begin position="83"/>
        <end position="150"/>
    </location>
</feature>
<evidence type="ECO:0000313" key="2">
    <source>
        <dbReference type="EnsemblPlants" id="Solyc11g042920.2.1"/>
    </source>
</evidence>
<accession>A0A3Q7IW86</accession>
<dbReference type="InParanoid" id="A0A3Q7IW86"/>
<feature type="compositionally biased region" description="Basic residues" evidence="1">
    <location>
        <begin position="106"/>
        <end position="128"/>
    </location>
</feature>
<keyword evidence="3" id="KW-1185">Reference proteome</keyword>
<protein>
    <submittedName>
        <fullName evidence="2">Uncharacterized protein</fullName>
    </submittedName>
</protein>
<reference evidence="2" key="1">
    <citation type="journal article" date="2012" name="Nature">
        <title>The tomato genome sequence provides insights into fleshy fruit evolution.</title>
        <authorList>
            <consortium name="Tomato Genome Consortium"/>
        </authorList>
    </citation>
    <scope>NUCLEOTIDE SEQUENCE [LARGE SCALE GENOMIC DNA]</scope>
    <source>
        <strain evidence="2">cv. Heinz 1706</strain>
    </source>
</reference>
<dbReference type="Proteomes" id="UP000004994">
    <property type="component" value="Chromosome 11"/>
</dbReference>
<sequence>MPVLAKAMQGEISEHLPKDQELAASSCVPMKILAHPNNAIGKLYGVEHSGRVRGLGGNIYPSNAFGVSRIQLVMRILGSSSSMSHQHVGDLEKHVETLKERDIKRPKNSLRRPNKRSRKLRIGFRKSRSLGPSSRWVGAQRGQKIPPTPF</sequence>
<reference evidence="2" key="2">
    <citation type="submission" date="2019-01" db="UniProtKB">
        <authorList>
            <consortium name="EnsemblPlants"/>
        </authorList>
    </citation>
    <scope>IDENTIFICATION</scope>
    <source>
        <strain evidence="2">cv. Heinz 1706</strain>
    </source>
</reference>